<dbReference type="SUPFAM" id="SSF144091">
    <property type="entry name" value="Rhomboid-like"/>
    <property type="match status" value="1"/>
</dbReference>
<dbReference type="InterPro" id="IPR035952">
    <property type="entry name" value="Rhomboid-like_sf"/>
</dbReference>
<dbReference type="InterPro" id="IPR015940">
    <property type="entry name" value="UBA"/>
</dbReference>
<keyword evidence="2 6" id="KW-0812">Transmembrane</keyword>
<comment type="subcellular location">
    <subcellularLocation>
        <location evidence="1">Membrane</location>
        <topology evidence="1">Multi-pass membrane protein</topology>
    </subcellularLocation>
</comment>
<feature type="compositionally biased region" description="Polar residues" evidence="5">
    <location>
        <begin position="276"/>
        <end position="286"/>
    </location>
</feature>
<dbReference type="PANTHER" id="PTHR43066:SF21">
    <property type="entry name" value="UBIQUITIN-ASSOCIATED DOMAIN-CONTAINING PROTEIN 2"/>
    <property type="match status" value="1"/>
</dbReference>
<dbReference type="PROSITE" id="PS50030">
    <property type="entry name" value="UBA"/>
    <property type="match status" value="1"/>
</dbReference>
<comment type="caution">
    <text evidence="8">The sequence shown here is derived from an EMBL/GenBank/DDBJ whole genome shotgun (WGS) entry which is preliminary data.</text>
</comment>
<reference evidence="8 9" key="1">
    <citation type="submission" date="2020-04" db="EMBL/GenBank/DDBJ databases">
        <authorList>
            <person name="Alioto T."/>
            <person name="Alioto T."/>
            <person name="Gomez Garrido J."/>
        </authorList>
    </citation>
    <scope>NUCLEOTIDE SEQUENCE [LARGE SCALE GENOMIC DNA]</scope>
</reference>
<evidence type="ECO:0000259" key="7">
    <source>
        <dbReference type="PROSITE" id="PS50030"/>
    </source>
</evidence>
<evidence type="ECO:0000256" key="2">
    <source>
        <dbReference type="ARBA" id="ARBA00022692"/>
    </source>
</evidence>
<dbReference type="AlphaFoldDB" id="A0A8S1CQW7"/>
<keyword evidence="4 6" id="KW-0472">Membrane</keyword>
<dbReference type="GO" id="GO:0004252">
    <property type="term" value="F:serine-type endopeptidase activity"/>
    <property type="evidence" value="ECO:0007669"/>
    <property type="project" value="TreeGrafter"/>
</dbReference>
<dbReference type="SUPFAM" id="SSF46934">
    <property type="entry name" value="UBA-like"/>
    <property type="match status" value="1"/>
</dbReference>
<evidence type="ECO:0000256" key="6">
    <source>
        <dbReference type="SAM" id="Phobius"/>
    </source>
</evidence>
<feature type="transmembrane region" description="Helical" evidence="6">
    <location>
        <begin position="61"/>
        <end position="82"/>
    </location>
</feature>
<evidence type="ECO:0000256" key="5">
    <source>
        <dbReference type="SAM" id="MobiDB-lite"/>
    </source>
</evidence>
<sequence>MAAILSQYSTTGFYKAPVSKALMGSVFLACTALNTPALAHLRPYLLCRIPEAFSEPWRLLLSRLTFLDTKDLVCGSVLIYYFRIFERRFGSHKFSSYLLATGLLATLFEVAVVSSIRQFGLHDGLLPPGPYCLIFPLFVNFFFDIPRIVTTHVVGIPITGKTLTYILGLQVCSTSSANAVTALCGIAAGLVWRSGALNWLRLPSFVARACDLTIGRLLRSQPPSQGALGATLELQRQQQMELLEQQLQINRARDHRTRHGQGYAETLVGPDHHGWQPNQNEAQQAGLNAAEQQEEQVARLVDMGFDRESVVNALRAANNDLNTATNLLLQEG</sequence>
<dbReference type="EMBL" id="CADEPI010000052">
    <property type="protein sequence ID" value="CAB3370442.1"/>
    <property type="molecule type" value="Genomic_DNA"/>
</dbReference>
<accession>A0A8S1CQW7</accession>
<dbReference type="Gene3D" id="1.10.8.10">
    <property type="entry name" value="DNA helicase RuvA subunit, C-terminal domain"/>
    <property type="match status" value="1"/>
</dbReference>
<dbReference type="Proteomes" id="UP000494165">
    <property type="component" value="Unassembled WGS sequence"/>
</dbReference>
<dbReference type="Pfam" id="PF00627">
    <property type="entry name" value="UBA"/>
    <property type="match status" value="1"/>
</dbReference>
<dbReference type="GO" id="GO:0016020">
    <property type="term" value="C:membrane"/>
    <property type="evidence" value="ECO:0007669"/>
    <property type="project" value="UniProtKB-SubCell"/>
</dbReference>
<dbReference type="CDD" id="cd14305">
    <property type="entry name" value="UBA_UBAC2"/>
    <property type="match status" value="1"/>
</dbReference>
<dbReference type="InterPro" id="IPR009060">
    <property type="entry name" value="UBA-like_sf"/>
</dbReference>
<name>A0A8S1CQW7_9INSE</name>
<evidence type="ECO:0000256" key="4">
    <source>
        <dbReference type="ARBA" id="ARBA00023136"/>
    </source>
</evidence>
<dbReference type="InterPro" id="IPR041928">
    <property type="entry name" value="UBA_UBAC2"/>
</dbReference>
<proteinExistence type="predicted"/>
<dbReference type="OrthoDB" id="272778at2759"/>
<gene>
    <name evidence="8" type="ORF">CLODIP_2_CD10643</name>
</gene>
<organism evidence="8 9">
    <name type="scientific">Cloeon dipterum</name>
    <dbReference type="NCBI Taxonomy" id="197152"/>
    <lineage>
        <taxon>Eukaryota</taxon>
        <taxon>Metazoa</taxon>
        <taxon>Ecdysozoa</taxon>
        <taxon>Arthropoda</taxon>
        <taxon>Hexapoda</taxon>
        <taxon>Insecta</taxon>
        <taxon>Pterygota</taxon>
        <taxon>Palaeoptera</taxon>
        <taxon>Ephemeroptera</taxon>
        <taxon>Pisciforma</taxon>
        <taxon>Baetidae</taxon>
        <taxon>Cloeon</taxon>
    </lineage>
</organism>
<evidence type="ECO:0000313" key="8">
    <source>
        <dbReference type="EMBL" id="CAB3370442.1"/>
    </source>
</evidence>
<keyword evidence="9" id="KW-1185">Reference proteome</keyword>
<feature type="region of interest" description="Disordered" evidence="5">
    <location>
        <begin position="264"/>
        <end position="293"/>
    </location>
</feature>
<evidence type="ECO:0000256" key="1">
    <source>
        <dbReference type="ARBA" id="ARBA00004141"/>
    </source>
</evidence>
<protein>
    <recommendedName>
        <fullName evidence="7">UBA domain-containing protein</fullName>
    </recommendedName>
</protein>
<feature type="transmembrane region" description="Helical" evidence="6">
    <location>
        <begin position="94"/>
        <end position="113"/>
    </location>
</feature>
<feature type="transmembrane region" description="Helical" evidence="6">
    <location>
        <begin position="125"/>
        <end position="143"/>
    </location>
</feature>
<dbReference type="SMART" id="SM00165">
    <property type="entry name" value="UBA"/>
    <property type="match status" value="1"/>
</dbReference>
<keyword evidence="3 6" id="KW-1133">Transmembrane helix</keyword>
<feature type="domain" description="UBA" evidence="7">
    <location>
        <begin position="291"/>
        <end position="331"/>
    </location>
</feature>
<dbReference type="FunFam" id="1.10.8.10:FF:000003">
    <property type="entry name" value="UV excision repair protein RAD23 homolog"/>
    <property type="match status" value="1"/>
</dbReference>
<dbReference type="PANTHER" id="PTHR43066">
    <property type="entry name" value="RHOMBOID-RELATED PROTEIN"/>
    <property type="match status" value="1"/>
</dbReference>
<feature type="transmembrane region" description="Helical" evidence="6">
    <location>
        <begin position="21"/>
        <end position="41"/>
    </location>
</feature>
<evidence type="ECO:0000256" key="3">
    <source>
        <dbReference type="ARBA" id="ARBA00022989"/>
    </source>
</evidence>
<evidence type="ECO:0000313" key="9">
    <source>
        <dbReference type="Proteomes" id="UP000494165"/>
    </source>
</evidence>